<dbReference type="GO" id="GO:0016740">
    <property type="term" value="F:transferase activity"/>
    <property type="evidence" value="ECO:0007669"/>
    <property type="project" value="UniProtKB-KW"/>
</dbReference>
<dbReference type="Proteomes" id="UP000435304">
    <property type="component" value="Unassembled WGS sequence"/>
</dbReference>
<dbReference type="Gene3D" id="3.40.630.30">
    <property type="match status" value="1"/>
</dbReference>
<evidence type="ECO:0000313" key="1">
    <source>
        <dbReference type="EMBL" id="MVA76840.1"/>
    </source>
</evidence>
<dbReference type="InterPro" id="IPR027365">
    <property type="entry name" value="GNAT_acetyltra_YdfB-like"/>
</dbReference>
<dbReference type="AlphaFoldDB" id="A0A6A9V1B9"/>
<keyword evidence="1" id="KW-0808">Transferase</keyword>
<sequence length="227" mass="23862">MDANTEAIVRLCFARQLGLADDALEGEGRVAVVRDDLLMTLRLWRTVVVVAPADLQRGLAELDDRAVTDPSALLARSGGGRLLGEAQLSVAVDFDSHPELRRLEIEPDPGAAVALERRCPPDDVTEVGLSEMEQVFVHAAPDGTPLAGSGHSAWAGLVADIGVLTAPDARRGGLGRLLAGIAVNDALDSGLVPVWRARRGSAVSERLAQRLGFVPFGAQTTVAVPGR</sequence>
<dbReference type="RefSeq" id="WP_197430131.1">
    <property type="nucleotide sequence ID" value="NZ_WPCU01000008.1"/>
</dbReference>
<accession>A0A6A9V1B9</accession>
<protein>
    <submittedName>
        <fullName evidence="1">GNAT family N-acetyltransferase</fullName>
    </submittedName>
</protein>
<name>A0A6A9V1B9_9ACTN</name>
<keyword evidence="2" id="KW-1185">Reference proteome</keyword>
<dbReference type="Pfam" id="PF12746">
    <property type="entry name" value="GNAT_acetyltran"/>
    <property type="match status" value="1"/>
</dbReference>
<evidence type="ECO:0000313" key="2">
    <source>
        <dbReference type="Proteomes" id="UP000435304"/>
    </source>
</evidence>
<gene>
    <name evidence="1" type="ORF">GC722_12515</name>
</gene>
<organism evidence="1 2">
    <name type="scientific">Auraticoccus cholistanensis</name>
    <dbReference type="NCBI Taxonomy" id="2656650"/>
    <lineage>
        <taxon>Bacteria</taxon>
        <taxon>Bacillati</taxon>
        <taxon>Actinomycetota</taxon>
        <taxon>Actinomycetes</taxon>
        <taxon>Propionibacteriales</taxon>
        <taxon>Propionibacteriaceae</taxon>
        <taxon>Auraticoccus</taxon>
    </lineage>
</organism>
<comment type="caution">
    <text evidence="1">The sequence shown here is derived from an EMBL/GenBank/DDBJ whole genome shotgun (WGS) entry which is preliminary data.</text>
</comment>
<dbReference type="InterPro" id="IPR016181">
    <property type="entry name" value="Acyl_CoA_acyltransferase"/>
</dbReference>
<dbReference type="SUPFAM" id="SSF55729">
    <property type="entry name" value="Acyl-CoA N-acyltransferases (Nat)"/>
    <property type="match status" value="1"/>
</dbReference>
<reference evidence="1 2" key="1">
    <citation type="submission" date="2019-12" db="EMBL/GenBank/DDBJ databases">
        <title>Auraticoccus cholistani sp. nov., an actinomycete isolated from soil of Cholistan desert.</title>
        <authorList>
            <person name="Cheema M.T."/>
        </authorList>
    </citation>
    <scope>NUCLEOTIDE SEQUENCE [LARGE SCALE GENOMIC DNA]</scope>
    <source>
        <strain evidence="1 2">F435</strain>
    </source>
</reference>
<proteinExistence type="predicted"/>
<dbReference type="EMBL" id="WPCU01000008">
    <property type="protein sequence ID" value="MVA76840.1"/>
    <property type="molecule type" value="Genomic_DNA"/>
</dbReference>